<organism evidence="3 4">
    <name type="scientific">Elusimicrobium minutum (strain Pei191)</name>
    <dbReference type="NCBI Taxonomy" id="445932"/>
    <lineage>
        <taxon>Bacteria</taxon>
        <taxon>Pseudomonadati</taxon>
        <taxon>Elusimicrobiota</taxon>
        <taxon>Elusimicrobia</taxon>
        <taxon>Elusimicrobiales</taxon>
        <taxon>Elusimicrobiaceae</taxon>
        <taxon>Elusimicrobium</taxon>
    </lineage>
</organism>
<dbReference type="InterPro" id="IPR025513">
    <property type="entry name" value="DUF4401"/>
</dbReference>
<dbReference type="Pfam" id="PF14351">
    <property type="entry name" value="DUF4401"/>
    <property type="match status" value="1"/>
</dbReference>
<reference evidence="3 4" key="1">
    <citation type="journal article" date="2009" name="Appl. Environ. Microbiol.">
        <title>Genomic analysis of 'Elusimicrobium minutum,' the first cultivated representative of the phylum 'Elusimicrobia' (formerly termite group 1).</title>
        <authorList>
            <person name="Herlemann D.P.R."/>
            <person name="Geissinger O."/>
            <person name="Ikeda-Ohtsubo W."/>
            <person name="Kunin V."/>
            <person name="Sun H."/>
            <person name="Lapidus A."/>
            <person name="Hugenholtz P."/>
            <person name="Brune A."/>
        </authorList>
    </citation>
    <scope>NUCLEOTIDE SEQUENCE [LARGE SCALE GENOMIC DNA]</scope>
    <source>
        <strain evidence="3 4">Pei191</strain>
    </source>
</reference>
<evidence type="ECO:0000313" key="3">
    <source>
        <dbReference type="EMBL" id="ACC98847.1"/>
    </source>
</evidence>
<keyword evidence="1" id="KW-0472">Membrane</keyword>
<dbReference type="RefSeq" id="WP_012415462.1">
    <property type="nucleotide sequence ID" value="NC_010644.1"/>
</dbReference>
<dbReference type="STRING" id="445932.Emin_1297"/>
<dbReference type="HOGENOM" id="CLU_786942_0_0_0"/>
<feature type="transmembrane region" description="Helical" evidence="1">
    <location>
        <begin position="153"/>
        <end position="173"/>
    </location>
</feature>
<dbReference type="Proteomes" id="UP000001029">
    <property type="component" value="Chromosome"/>
</dbReference>
<keyword evidence="1" id="KW-1133">Transmembrane helix</keyword>
<keyword evidence="1" id="KW-0812">Transmembrane</keyword>
<evidence type="ECO:0000256" key="1">
    <source>
        <dbReference type="SAM" id="Phobius"/>
    </source>
</evidence>
<feature type="domain" description="DUF4401" evidence="2">
    <location>
        <begin position="32"/>
        <end position="348"/>
    </location>
</feature>
<feature type="transmembrane region" description="Helical" evidence="1">
    <location>
        <begin position="179"/>
        <end position="195"/>
    </location>
</feature>
<feature type="transmembrane region" description="Helical" evidence="1">
    <location>
        <begin position="228"/>
        <end position="253"/>
    </location>
</feature>
<feature type="transmembrane region" description="Helical" evidence="1">
    <location>
        <begin position="301"/>
        <end position="318"/>
    </location>
</feature>
<evidence type="ECO:0000313" key="4">
    <source>
        <dbReference type="Proteomes" id="UP000001029"/>
    </source>
</evidence>
<proteinExistence type="predicted"/>
<dbReference type="AlphaFoldDB" id="B2KEA1"/>
<feature type="transmembrane region" description="Helical" evidence="1">
    <location>
        <begin position="265"/>
        <end position="295"/>
    </location>
</feature>
<name>B2KEA1_ELUMP</name>
<gene>
    <name evidence="3" type="ordered locus">Emin_1297</name>
</gene>
<accession>B2KEA1</accession>
<dbReference type="KEGG" id="emi:Emin_1297"/>
<feature type="transmembrane region" description="Helical" evidence="1">
    <location>
        <begin position="65"/>
        <end position="83"/>
    </location>
</feature>
<feature type="transmembrane region" description="Helical" evidence="1">
    <location>
        <begin position="95"/>
        <end position="119"/>
    </location>
</feature>
<dbReference type="EMBL" id="CP001055">
    <property type="protein sequence ID" value="ACC98847.1"/>
    <property type="molecule type" value="Genomic_DNA"/>
</dbReference>
<feature type="transmembrane region" description="Helical" evidence="1">
    <location>
        <begin position="202"/>
        <end position="222"/>
    </location>
</feature>
<sequence length="352" mass="39553">MINKDTVLEKIKPENKEAAKLVLSSDKQNLSLIIKIILGIGAFVSAIFFFLALTTVLVFSRSQGFAFAALGLIVMVCAVAAKLTVKNLSPGPRFFVDQLLLAAILFGKGCILFGILTHFERHRSYIIVDVGMITCFFLAAVPYKFFDSAADRFISVFTFMIFVYLKMFAFGGIWFSSNFVMLLSFIIGFFCFFLRKKDYYPIAWAMVLSMAIPAVCNIFIVYKAYSAYMSYSAVMLNVYKIILILFLSVMFALDAYLKGNLNKKTALILPVLLIFSLPFNLPVIYALALLVLGFYFSDLKIKILSYIILCGGIAYLYYSLHITLLAKSVLLLVSGLVLLALRELLKRYGYAR</sequence>
<feature type="transmembrane region" description="Helical" evidence="1">
    <location>
        <begin position="32"/>
        <end position="59"/>
    </location>
</feature>
<feature type="transmembrane region" description="Helical" evidence="1">
    <location>
        <begin position="125"/>
        <end position="146"/>
    </location>
</feature>
<evidence type="ECO:0000259" key="2">
    <source>
        <dbReference type="Pfam" id="PF14351"/>
    </source>
</evidence>
<protein>
    <recommendedName>
        <fullName evidence="2">DUF4401 domain-containing protein</fullName>
    </recommendedName>
</protein>
<keyword evidence="4" id="KW-1185">Reference proteome</keyword>